<dbReference type="InterPro" id="IPR001611">
    <property type="entry name" value="Leu-rich_rpt"/>
</dbReference>
<evidence type="ECO:0000256" key="12">
    <source>
        <dbReference type="SAM" id="Phobius"/>
    </source>
</evidence>
<dbReference type="AlphaFoldDB" id="A0A7G2E8U7"/>
<dbReference type="InterPro" id="IPR051502">
    <property type="entry name" value="RLP_Defense_Trigger"/>
</dbReference>
<name>A0A7G2E8U7_ARATH</name>
<dbReference type="GO" id="GO:0005886">
    <property type="term" value="C:plasma membrane"/>
    <property type="evidence" value="ECO:0007669"/>
    <property type="project" value="UniProtKB-SubCell"/>
</dbReference>
<evidence type="ECO:0000256" key="7">
    <source>
        <dbReference type="ARBA" id="ARBA00022737"/>
    </source>
</evidence>
<keyword evidence="4" id="KW-0433">Leucine-rich repeat</keyword>
<proteinExistence type="inferred from homology"/>
<dbReference type="PRINTS" id="PR00019">
    <property type="entry name" value="LEURICHRPT"/>
</dbReference>
<gene>
    <name evidence="13" type="ORF">AT9943_LOCUS5458</name>
</gene>
<keyword evidence="5 12" id="KW-0812">Transmembrane</keyword>
<dbReference type="Proteomes" id="UP000516314">
    <property type="component" value="Chromosome 1"/>
</dbReference>
<feature type="transmembrane region" description="Helical" evidence="12">
    <location>
        <begin position="511"/>
        <end position="532"/>
    </location>
</feature>
<evidence type="ECO:0000256" key="11">
    <source>
        <dbReference type="ARBA" id="ARBA00023180"/>
    </source>
</evidence>
<keyword evidence="6" id="KW-0732">Signal</keyword>
<evidence type="ECO:0000256" key="10">
    <source>
        <dbReference type="ARBA" id="ARBA00023170"/>
    </source>
</evidence>
<evidence type="ECO:0000313" key="14">
    <source>
        <dbReference type="Proteomes" id="UP000516314"/>
    </source>
</evidence>
<organism evidence="13 14">
    <name type="scientific">Arabidopsis thaliana</name>
    <name type="common">Mouse-ear cress</name>
    <dbReference type="NCBI Taxonomy" id="3702"/>
    <lineage>
        <taxon>Eukaryota</taxon>
        <taxon>Viridiplantae</taxon>
        <taxon>Streptophyta</taxon>
        <taxon>Embryophyta</taxon>
        <taxon>Tracheophyta</taxon>
        <taxon>Spermatophyta</taxon>
        <taxon>Magnoliopsida</taxon>
        <taxon>eudicotyledons</taxon>
        <taxon>Gunneridae</taxon>
        <taxon>Pentapetalae</taxon>
        <taxon>rosids</taxon>
        <taxon>malvids</taxon>
        <taxon>Brassicales</taxon>
        <taxon>Brassicaceae</taxon>
        <taxon>Camelineae</taxon>
        <taxon>Arabidopsis</taxon>
    </lineage>
</organism>
<reference evidence="13 14" key="1">
    <citation type="submission" date="2020-09" db="EMBL/GenBank/DDBJ databases">
        <authorList>
            <person name="Ashkenazy H."/>
        </authorList>
    </citation>
    <scope>NUCLEOTIDE SEQUENCE [LARGE SCALE GENOMIC DNA]</scope>
    <source>
        <strain evidence="14">cv. Cdm-0</strain>
    </source>
</reference>
<dbReference type="PANTHER" id="PTHR48062:SF64">
    <property type="entry name" value="RECEPTOR-LIKE PROTEIN 13"/>
    <property type="match status" value="1"/>
</dbReference>
<dbReference type="FunFam" id="3.80.10.10:FF:000111">
    <property type="entry name" value="LRR receptor-like serine/threonine-protein kinase ERECTA"/>
    <property type="match status" value="1"/>
</dbReference>
<dbReference type="SUPFAM" id="SSF52058">
    <property type="entry name" value="L domain-like"/>
    <property type="match status" value="1"/>
</dbReference>
<dbReference type="InterPro" id="IPR032675">
    <property type="entry name" value="LRR_dom_sf"/>
</dbReference>
<evidence type="ECO:0000256" key="8">
    <source>
        <dbReference type="ARBA" id="ARBA00022989"/>
    </source>
</evidence>
<sequence length="556" mass="62452">MKRTLCWTNDTKSDYCLWKVIECDRTSGRVIKLSFGSSFSYTRRILRHVDLSNNNKFPSWLLENNTKLEALLLQNNSFTSLQLPQSDHNLLYLDVSVNGFDQLFPQNIGFHGKLPRSFLKGCDSLIVLKLSHKKLSGEVFPEASNFFSILELSMDNNLFTGKIGRGLQSLRSLIMLDISNNNLSGVIPSWFDQLQDLHSLQISNNLLEGEVPISLFNMSSLQLLALSANSLSGDLPQAISGYGALKVLLLRDNNLSGVIPDTLLGKNIIVLDLRNNRLSGNIPEFINTQYIRILLLRGNNLTGSIPRRLCAVRSIHLLDLANNKLYGSIPSCLRNASLDGFAIDYELSTQTKIEFATKHRYDAYRGGNLKLLFGLDLSKNELSGEIPIEFGDLRKLHALNLSHNNLSGVIPESFSGLKNVESLDLSFNRLQGQIPPQLTELSNLEVFNVSYNNFSGVIPQGKQFNSFDMRSYIGNPLLCGQPTDIRCIGNTFQEADYGVEAVENTIDMVSFYWSFVAAYITILLGLLASLSFDSPWSRVWFYIVDAFVHKVRKLLW</sequence>
<dbReference type="InterPro" id="IPR003591">
    <property type="entry name" value="Leu-rich_rpt_typical-subtyp"/>
</dbReference>
<dbReference type="Pfam" id="PF00560">
    <property type="entry name" value="LRR_1"/>
    <property type="match status" value="4"/>
</dbReference>
<evidence type="ECO:0000256" key="2">
    <source>
        <dbReference type="ARBA" id="ARBA00009592"/>
    </source>
</evidence>
<dbReference type="SMART" id="SM00369">
    <property type="entry name" value="LRR_TYP"/>
    <property type="match status" value="4"/>
</dbReference>
<keyword evidence="10" id="KW-0675">Receptor</keyword>
<accession>A0A7G2E8U7</accession>
<evidence type="ECO:0000256" key="3">
    <source>
        <dbReference type="ARBA" id="ARBA00022475"/>
    </source>
</evidence>
<keyword evidence="9 12" id="KW-0472">Membrane</keyword>
<evidence type="ECO:0000256" key="6">
    <source>
        <dbReference type="ARBA" id="ARBA00022729"/>
    </source>
</evidence>
<keyword evidence="3" id="KW-1003">Cell membrane</keyword>
<evidence type="ECO:0000256" key="9">
    <source>
        <dbReference type="ARBA" id="ARBA00023136"/>
    </source>
</evidence>
<dbReference type="SUPFAM" id="SSF52047">
    <property type="entry name" value="RNI-like"/>
    <property type="match status" value="1"/>
</dbReference>
<protein>
    <submittedName>
        <fullName evidence="13">(thale cress) hypothetical protein</fullName>
    </submittedName>
</protein>
<comment type="similarity">
    <text evidence="2">Belongs to the RLP family.</text>
</comment>
<evidence type="ECO:0000313" key="13">
    <source>
        <dbReference type="EMBL" id="CAD5317173.1"/>
    </source>
</evidence>
<dbReference type="PANTHER" id="PTHR48062">
    <property type="entry name" value="RECEPTOR-LIKE PROTEIN 14"/>
    <property type="match status" value="1"/>
</dbReference>
<keyword evidence="7" id="KW-0677">Repeat</keyword>
<evidence type="ECO:0000256" key="1">
    <source>
        <dbReference type="ARBA" id="ARBA00004251"/>
    </source>
</evidence>
<evidence type="ECO:0000256" key="4">
    <source>
        <dbReference type="ARBA" id="ARBA00022614"/>
    </source>
</evidence>
<keyword evidence="11" id="KW-0325">Glycoprotein</keyword>
<dbReference type="FunFam" id="3.80.10.10:FF:000095">
    <property type="entry name" value="LRR receptor-like serine/threonine-protein kinase GSO1"/>
    <property type="match status" value="1"/>
</dbReference>
<keyword evidence="8 12" id="KW-1133">Transmembrane helix</keyword>
<dbReference type="EMBL" id="LR881466">
    <property type="protein sequence ID" value="CAD5317173.1"/>
    <property type="molecule type" value="Genomic_DNA"/>
</dbReference>
<evidence type="ECO:0000256" key="5">
    <source>
        <dbReference type="ARBA" id="ARBA00022692"/>
    </source>
</evidence>
<dbReference type="Gene3D" id="3.80.10.10">
    <property type="entry name" value="Ribonuclease Inhibitor"/>
    <property type="match status" value="1"/>
</dbReference>
<dbReference type="Pfam" id="PF13855">
    <property type="entry name" value="LRR_8"/>
    <property type="match status" value="2"/>
</dbReference>
<comment type="subcellular location">
    <subcellularLocation>
        <location evidence="1">Cell membrane</location>
        <topology evidence="1">Single-pass type I membrane protein</topology>
    </subcellularLocation>
</comment>
<dbReference type="PROSITE" id="PS51450">
    <property type="entry name" value="LRR"/>
    <property type="match status" value="1"/>
</dbReference>